<feature type="transmembrane region" description="Helical" evidence="1">
    <location>
        <begin position="50"/>
        <end position="75"/>
    </location>
</feature>
<reference evidence="2" key="1">
    <citation type="submission" date="2022-03" db="EMBL/GenBank/DDBJ databases">
        <authorList>
            <person name="Lindestad O."/>
        </authorList>
    </citation>
    <scope>NUCLEOTIDE SEQUENCE</scope>
</reference>
<keyword evidence="1" id="KW-0812">Transmembrane</keyword>
<evidence type="ECO:0000256" key="1">
    <source>
        <dbReference type="SAM" id="Phobius"/>
    </source>
</evidence>
<keyword evidence="1" id="KW-0472">Membrane</keyword>
<evidence type="ECO:0000313" key="2">
    <source>
        <dbReference type="EMBL" id="CAH2215719.1"/>
    </source>
</evidence>
<keyword evidence="3" id="KW-1185">Reference proteome</keyword>
<protein>
    <submittedName>
        <fullName evidence="2">Jg2688 protein</fullName>
    </submittedName>
</protein>
<evidence type="ECO:0000313" key="3">
    <source>
        <dbReference type="Proteomes" id="UP000838756"/>
    </source>
</evidence>
<organism evidence="2 3">
    <name type="scientific">Pararge aegeria aegeria</name>
    <dbReference type="NCBI Taxonomy" id="348720"/>
    <lineage>
        <taxon>Eukaryota</taxon>
        <taxon>Metazoa</taxon>
        <taxon>Ecdysozoa</taxon>
        <taxon>Arthropoda</taxon>
        <taxon>Hexapoda</taxon>
        <taxon>Insecta</taxon>
        <taxon>Pterygota</taxon>
        <taxon>Neoptera</taxon>
        <taxon>Endopterygota</taxon>
        <taxon>Lepidoptera</taxon>
        <taxon>Glossata</taxon>
        <taxon>Ditrysia</taxon>
        <taxon>Papilionoidea</taxon>
        <taxon>Nymphalidae</taxon>
        <taxon>Satyrinae</taxon>
        <taxon>Satyrini</taxon>
        <taxon>Parargina</taxon>
        <taxon>Pararge</taxon>
    </lineage>
</organism>
<name>A0A8S4QRW9_9NEOP</name>
<dbReference type="Proteomes" id="UP000838756">
    <property type="component" value="Unassembled WGS sequence"/>
</dbReference>
<dbReference type="AlphaFoldDB" id="A0A8S4QRW9"/>
<sequence>MPEALNKDESRRVTVTQEPNYTTYVLRETQRASVQQLYRSPRTARASRGVGWPVLIGLGGSALVFTALIVAFLIYHHTT</sequence>
<dbReference type="EMBL" id="CAKXAJ010012503">
    <property type="protein sequence ID" value="CAH2215719.1"/>
    <property type="molecule type" value="Genomic_DNA"/>
</dbReference>
<keyword evidence="1" id="KW-1133">Transmembrane helix</keyword>
<gene>
    <name evidence="2" type="primary">jg2688</name>
    <name evidence="2" type="ORF">PAEG_LOCUS3805</name>
</gene>
<proteinExistence type="predicted"/>
<comment type="caution">
    <text evidence="2">The sequence shown here is derived from an EMBL/GenBank/DDBJ whole genome shotgun (WGS) entry which is preliminary data.</text>
</comment>
<accession>A0A8S4QRW9</accession>